<dbReference type="FunFam" id="3.20.20.80:FF:000069">
    <property type="entry name" value="Beta-glucosidase 1"/>
    <property type="match status" value="1"/>
</dbReference>
<feature type="signal peptide" evidence="6">
    <location>
        <begin position="1"/>
        <end position="19"/>
    </location>
</feature>
<organism evidence="7 8">
    <name type="scientific">Parasponia andersonii</name>
    <name type="common">Sponia andersonii</name>
    <dbReference type="NCBI Taxonomy" id="3476"/>
    <lineage>
        <taxon>Eukaryota</taxon>
        <taxon>Viridiplantae</taxon>
        <taxon>Streptophyta</taxon>
        <taxon>Embryophyta</taxon>
        <taxon>Tracheophyta</taxon>
        <taxon>Spermatophyta</taxon>
        <taxon>Magnoliopsida</taxon>
        <taxon>eudicotyledons</taxon>
        <taxon>Gunneridae</taxon>
        <taxon>Pentapetalae</taxon>
        <taxon>rosids</taxon>
        <taxon>fabids</taxon>
        <taxon>Rosales</taxon>
        <taxon>Cannabaceae</taxon>
        <taxon>Parasponia</taxon>
    </lineage>
</organism>
<dbReference type="PANTHER" id="PTHR10353:SF29">
    <property type="entry name" value="BETA-GLUCOSIDASE 11"/>
    <property type="match status" value="1"/>
</dbReference>
<sequence>MSGLSLLQILLFCIIIALGEVCDGIGYTRNDFPSNFIFGSGTSAYQVEGAANEDGRTPSIWDTFAHAGYSQGDTADVASDHYHKYKEDVQLMADIGLDAYRFSISWSRLIPNGRGAVNPKGLEFYNNLINELLKHGIQPHVTLVNYDHPQALEDEYGGWVSQKMVKDFVQYADVCFREFGDRVQYWTTVNEPNVFGDGSYDTGIAPPQRCSPPFGVINCTRGNSSTEPYLAVHHILLAHASVVRLYRENYQNSLLDNRLVLKLLSQLVSLLCEIPNAKHHGLIGLCIYAYYYVPFSDTKEDIIATQRANDFLLGWVMDPLVFGDYPKIMKENAGSRIPTFTKLESKMVKGAFDFIGLIHYFVIKIKDNSVSLMTELRDFHSDQAVKMSMDEDLFTGAELPITPWGLEGVLEYLKQVYGNPPVFIYENGQRMLRTSSLEDTPRVEYLQAYIGDVLNAMRNGSNTRGYIAWSFLDVFELFNGFKSAYGLVYVDMDDPELKRYPKLSARWYSQFLKRKTKVDTDQVIESEENVFDLSS</sequence>
<dbReference type="AlphaFoldDB" id="A0A2P5CX96"/>
<dbReference type="OrthoDB" id="65569at2759"/>
<evidence type="ECO:0000256" key="2">
    <source>
        <dbReference type="ARBA" id="ARBA00022729"/>
    </source>
</evidence>
<reference evidence="8" key="1">
    <citation type="submission" date="2016-06" db="EMBL/GenBank/DDBJ databases">
        <title>Parallel loss of symbiosis genes in relatives of nitrogen-fixing non-legume Parasponia.</title>
        <authorList>
            <person name="Van Velzen R."/>
            <person name="Holmer R."/>
            <person name="Bu F."/>
            <person name="Rutten L."/>
            <person name="Van Zeijl A."/>
            <person name="Liu W."/>
            <person name="Santuari L."/>
            <person name="Cao Q."/>
            <person name="Sharma T."/>
            <person name="Shen D."/>
            <person name="Roswanjaya Y."/>
            <person name="Wardhani T."/>
            <person name="Kalhor M.S."/>
            <person name="Jansen J."/>
            <person name="Van den Hoogen J."/>
            <person name="Gungor B."/>
            <person name="Hartog M."/>
            <person name="Hontelez J."/>
            <person name="Verver J."/>
            <person name="Yang W.-C."/>
            <person name="Schijlen E."/>
            <person name="Repin R."/>
            <person name="Schilthuizen M."/>
            <person name="Schranz E."/>
            <person name="Heidstra R."/>
            <person name="Miyata K."/>
            <person name="Fedorova E."/>
            <person name="Kohlen W."/>
            <person name="Bisseling T."/>
            <person name="Smit S."/>
            <person name="Geurts R."/>
        </authorList>
    </citation>
    <scope>NUCLEOTIDE SEQUENCE [LARGE SCALE GENOMIC DNA]</scope>
    <source>
        <strain evidence="8">cv. WU1-14</strain>
    </source>
</reference>
<name>A0A2P5CX96_PARAD</name>
<gene>
    <name evidence="7" type="ORF">PanWU01x14_114110</name>
</gene>
<dbReference type="Proteomes" id="UP000237105">
    <property type="component" value="Unassembled WGS sequence"/>
</dbReference>
<dbReference type="EMBL" id="JXTB01000085">
    <property type="protein sequence ID" value="PON65668.1"/>
    <property type="molecule type" value="Genomic_DNA"/>
</dbReference>
<evidence type="ECO:0000256" key="1">
    <source>
        <dbReference type="ARBA" id="ARBA00010838"/>
    </source>
</evidence>
<dbReference type="STRING" id="3476.A0A2P5CX96"/>
<dbReference type="PRINTS" id="PR00131">
    <property type="entry name" value="GLHYDRLASE1"/>
</dbReference>
<dbReference type="InterPro" id="IPR017853">
    <property type="entry name" value="GH"/>
</dbReference>
<comment type="caution">
    <text evidence="7">The sequence shown here is derived from an EMBL/GenBank/DDBJ whole genome shotgun (WGS) entry which is preliminary data.</text>
</comment>
<dbReference type="Gene3D" id="3.20.20.80">
    <property type="entry name" value="Glycosidases"/>
    <property type="match status" value="1"/>
</dbReference>
<dbReference type="GO" id="GO:0005975">
    <property type="term" value="P:carbohydrate metabolic process"/>
    <property type="evidence" value="ECO:0007669"/>
    <property type="project" value="InterPro"/>
</dbReference>
<evidence type="ECO:0000256" key="3">
    <source>
        <dbReference type="ARBA" id="ARBA00022801"/>
    </source>
</evidence>
<keyword evidence="4" id="KW-0325">Glycoprotein</keyword>
<dbReference type="PROSITE" id="PS00653">
    <property type="entry name" value="GLYCOSYL_HYDROL_F1_2"/>
    <property type="match status" value="1"/>
</dbReference>
<dbReference type="InterPro" id="IPR001360">
    <property type="entry name" value="Glyco_hydro_1"/>
</dbReference>
<dbReference type="GO" id="GO:0008422">
    <property type="term" value="F:beta-glucosidase activity"/>
    <property type="evidence" value="ECO:0007669"/>
    <property type="project" value="TreeGrafter"/>
</dbReference>
<comment type="similarity">
    <text evidence="1 5">Belongs to the glycosyl hydrolase 1 family.</text>
</comment>
<evidence type="ECO:0000313" key="7">
    <source>
        <dbReference type="EMBL" id="PON65668.1"/>
    </source>
</evidence>
<dbReference type="SUPFAM" id="SSF51445">
    <property type="entry name" value="(Trans)glycosidases"/>
    <property type="match status" value="1"/>
</dbReference>
<feature type="chain" id="PRO_5015185728" evidence="6">
    <location>
        <begin position="20"/>
        <end position="535"/>
    </location>
</feature>
<keyword evidence="3 7" id="KW-0378">Hydrolase</keyword>
<evidence type="ECO:0000256" key="5">
    <source>
        <dbReference type="RuleBase" id="RU003690"/>
    </source>
</evidence>
<evidence type="ECO:0000313" key="8">
    <source>
        <dbReference type="Proteomes" id="UP000237105"/>
    </source>
</evidence>
<evidence type="ECO:0000256" key="4">
    <source>
        <dbReference type="ARBA" id="ARBA00023180"/>
    </source>
</evidence>
<dbReference type="Pfam" id="PF00232">
    <property type="entry name" value="Glyco_hydro_1"/>
    <property type="match status" value="1"/>
</dbReference>
<keyword evidence="2 6" id="KW-0732">Signal</keyword>
<evidence type="ECO:0000256" key="6">
    <source>
        <dbReference type="SAM" id="SignalP"/>
    </source>
</evidence>
<keyword evidence="8" id="KW-1185">Reference proteome</keyword>
<dbReference type="PANTHER" id="PTHR10353">
    <property type="entry name" value="GLYCOSYL HYDROLASE"/>
    <property type="match status" value="1"/>
</dbReference>
<accession>A0A2P5CX96</accession>
<protein>
    <submittedName>
        <fullName evidence="7">Glycoside hydrolase</fullName>
    </submittedName>
</protein>
<proteinExistence type="inferred from homology"/>
<dbReference type="InterPro" id="IPR033132">
    <property type="entry name" value="GH_1_N_CS"/>
</dbReference>